<accession>A0A8H4RHZ5</accession>
<reference evidence="2 3" key="1">
    <citation type="submission" date="2020-03" db="EMBL/GenBank/DDBJ databases">
        <title>Draft Genome Sequence of Cudoniella acicularis.</title>
        <authorList>
            <person name="Buettner E."/>
            <person name="Kellner H."/>
        </authorList>
    </citation>
    <scope>NUCLEOTIDE SEQUENCE [LARGE SCALE GENOMIC DNA]</scope>
    <source>
        <strain evidence="2 3">DSM 108380</strain>
    </source>
</reference>
<evidence type="ECO:0000313" key="3">
    <source>
        <dbReference type="Proteomes" id="UP000566819"/>
    </source>
</evidence>
<keyword evidence="3" id="KW-1185">Reference proteome</keyword>
<comment type="caution">
    <text evidence="2">The sequence shown here is derived from an EMBL/GenBank/DDBJ whole genome shotgun (WGS) entry which is preliminary data.</text>
</comment>
<dbReference type="EMBL" id="JAAMPI010000697">
    <property type="protein sequence ID" value="KAF4629283.1"/>
    <property type="molecule type" value="Genomic_DNA"/>
</dbReference>
<dbReference type="OrthoDB" id="4191831at2759"/>
<feature type="domain" description="Leucine-rich repeat" evidence="1">
    <location>
        <begin position="157"/>
        <end position="271"/>
    </location>
</feature>
<gene>
    <name evidence="2" type="ORF">G7Y89_g8859</name>
</gene>
<dbReference type="InterPro" id="IPR056867">
    <property type="entry name" value="LRR_15"/>
</dbReference>
<dbReference type="AlphaFoldDB" id="A0A8H4RHZ5"/>
<evidence type="ECO:0000313" key="2">
    <source>
        <dbReference type="EMBL" id="KAF4629283.1"/>
    </source>
</evidence>
<evidence type="ECO:0000259" key="1">
    <source>
        <dbReference type="Pfam" id="PF24969"/>
    </source>
</evidence>
<sequence length="549" mass="62533">MARTALQNRFLHTQAMIACRLALGFDPLIVSRGQTPDILNFLSDELLLEVVKYVGCSKKEPKYGGIAPNGPKRLLNLAQCSRRLHRITIPVLYSHFRQSESGGSKALPQFMCRIFATPELASCVQVYHCAARDSQWDDNSLDMSAVGEQDWDRITQALNKTMDFNEEATEAWLSSIKAGDWDAITALLISTFPNLEELEFDSWSYTDEVYPRIIRTLTRAKEMQDRGETGPLAMPKLRRVSLEYWDTENGLTIRLLLPFLKIPSVRTFYGRMIEDENVEPTDDGNPNWFNAGLAFQTKRLYMYHSSIDLASLALFLNCFPSLEIFHYKNGAAGYASFEPPRLMAALQPLKPTLQELRVLDEEQHGIANFEGYPLGSLTEFTKLRHIDVNSTMMIGLEDPNNPGASDVFPQGQILTDAVPQSLEILRLRGCGVWVPLPMLDLIEHKETYCPLLTYVDLGWEKILYPDKPSPKEPYIHPGFTKDEAVKLLKLCEEKGVMMHMTVEPPKAKHVGYRDAGKNTRLTRWFEYPYDGYEEFCREHGCNLETGWQP</sequence>
<dbReference type="Proteomes" id="UP000566819">
    <property type="component" value="Unassembled WGS sequence"/>
</dbReference>
<protein>
    <recommendedName>
        <fullName evidence="1">Leucine-rich repeat domain-containing protein</fullName>
    </recommendedName>
</protein>
<proteinExistence type="predicted"/>
<organism evidence="2 3">
    <name type="scientific">Cudoniella acicularis</name>
    <dbReference type="NCBI Taxonomy" id="354080"/>
    <lineage>
        <taxon>Eukaryota</taxon>
        <taxon>Fungi</taxon>
        <taxon>Dikarya</taxon>
        <taxon>Ascomycota</taxon>
        <taxon>Pezizomycotina</taxon>
        <taxon>Leotiomycetes</taxon>
        <taxon>Helotiales</taxon>
        <taxon>Tricladiaceae</taxon>
        <taxon>Cudoniella</taxon>
    </lineage>
</organism>
<dbReference type="Pfam" id="PF24969">
    <property type="entry name" value="LRR_15"/>
    <property type="match status" value="1"/>
</dbReference>
<name>A0A8H4RHZ5_9HELO</name>